<accession>A8AAX2</accession>
<dbReference type="eggNOG" id="arCOG02098">
    <property type="taxonomic scope" value="Archaea"/>
</dbReference>
<dbReference type="InterPro" id="IPR036263">
    <property type="entry name" value="Chorismate_II_sf"/>
</dbReference>
<protein>
    <submittedName>
        <fullName evidence="4">Chorismate mutase</fullName>
    </submittedName>
</protein>
<sequence length="348" mass="40201">MSENPLESLKVKRRELDKLDKEILRLLKRRFEIVKEITDTKKNLGLPVYDRDREEEVMVTRTVWGLELGIPQEFTKEMFKMILEESKKIQLYTPEKVYVGIYGYGGMGEQLVKVFSRAGHRVVVTGRNLEKAEGLAKRFKVEWGEPKEVAKEVEWLILAVPPKAVPGLVKELAPLMRSGALLSDISSVKKTLVEEVLKVLPEYIEYISLHPLFGPEVEPLGETVVVVPVKSYDYWVRLVQNIFVSMGFEVITSTPEEHDRAMAVTQVLHHFALVSLDEAAKKLSKEYGVDYMRYATRSFKKTLETIQRLKELSEVIDEIQEMNEYAAHAREEFLKVASQMDKRWRKGR</sequence>
<evidence type="ECO:0000313" key="5">
    <source>
        <dbReference type="Proteomes" id="UP000000262"/>
    </source>
</evidence>
<proteinExistence type="predicted"/>
<name>A8AAX2_IGNH4</name>
<feature type="domain" description="Prephenate/arogenate dehydrogenase" evidence="3">
    <location>
        <begin position="97"/>
        <end position="348"/>
    </location>
</feature>
<dbReference type="InterPro" id="IPR036979">
    <property type="entry name" value="CM_dom_sf"/>
</dbReference>
<dbReference type="Gene3D" id="3.40.50.720">
    <property type="entry name" value="NAD(P)-binding Rossmann-like Domain"/>
    <property type="match status" value="1"/>
</dbReference>
<dbReference type="PANTHER" id="PTHR21363">
    <property type="entry name" value="PREPHENATE DEHYDROGENASE"/>
    <property type="match status" value="1"/>
</dbReference>
<dbReference type="PROSITE" id="PS51176">
    <property type="entry name" value="PDH_ADH"/>
    <property type="match status" value="1"/>
</dbReference>
<dbReference type="EMBL" id="CP000816">
    <property type="protein sequence ID" value="ABU82074.1"/>
    <property type="molecule type" value="Genomic_DNA"/>
</dbReference>
<dbReference type="GO" id="GO:0004665">
    <property type="term" value="F:prephenate dehydrogenase (NADP+) activity"/>
    <property type="evidence" value="ECO:0007669"/>
    <property type="project" value="InterPro"/>
</dbReference>
<dbReference type="GO" id="GO:0070403">
    <property type="term" value="F:NAD+ binding"/>
    <property type="evidence" value="ECO:0007669"/>
    <property type="project" value="InterPro"/>
</dbReference>
<dbReference type="PROSITE" id="PS51168">
    <property type="entry name" value="CHORISMATE_MUT_2"/>
    <property type="match status" value="1"/>
</dbReference>
<dbReference type="InterPro" id="IPR008927">
    <property type="entry name" value="6-PGluconate_DH-like_C_sf"/>
</dbReference>
<reference evidence="4 5" key="1">
    <citation type="journal article" date="2008" name="Genome Biol.">
        <title>A genomic analysis of the archaeal system Ignicoccus hospitalis-Nanoarchaeum equitans.</title>
        <authorList>
            <person name="Podar M."/>
            <person name="Anderson I."/>
            <person name="Makarova K.S."/>
            <person name="Elkins J.G."/>
            <person name="Ivanova N."/>
            <person name="Wall M.A."/>
            <person name="Lykidis A."/>
            <person name="Mavromatis K."/>
            <person name="Sun H."/>
            <person name="Hudson M.E."/>
            <person name="Chen W."/>
            <person name="Deciu C."/>
            <person name="Hutchison D."/>
            <person name="Eads J.R."/>
            <person name="Anderson A."/>
            <person name="Fernandes F."/>
            <person name="Szeto E."/>
            <person name="Lapidus A."/>
            <person name="Kyrpides N.C."/>
            <person name="Saier M.H.Jr."/>
            <person name="Richardson P.M."/>
            <person name="Rachel R."/>
            <person name="Huber H."/>
            <person name="Eisen J.A."/>
            <person name="Koonin E.V."/>
            <person name="Keller M."/>
            <person name="Stetter K.O."/>
        </authorList>
    </citation>
    <scope>NUCLEOTIDE SEQUENCE [LARGE SCALE GENOMIC DNA]</scope>
    <source>
        <strain evidence="5">KIN4/I / DSM 18386 / JCM 14125</strain>
    </source>
</reference>
<dbReference type="GO" id="GO:0046417">
    <property type="term" value="P:chorismate metabolic process"/>
    <property type="evidence" value="ECO:0007669"/>
    <property type="project" value="InterPro"/>
</dbReference>
<gene>
    <name evidence="4" type="ordered locus">Igni_0892</name>
</gene>
<dbReference type="SUPFAM" id="SSF48179">
    <property type="entry name" value="6-phosphogluconate dehydrogenase C-terminal domain-like"/>
    <property type="match status" value="1"/>
</dbReference>
<dbReference type="Pfam" id="PF20463">
    <property type="entry name" value="PDH_C"/>
    <property type="match status" value="1"/>
</dbReference>
<dbReference type="AlphaFoldDB" id="A8AAX2"/>
<dbReference type="InterPro" id="IPR002701">
    <property type="entry name" value="CM_II_prokaryot"/>
</dbReference>
<dbReference type="SUPFAM" id="SSF48600">
    <property type="entry name" value="Chorismate mutase II"/>
    <property type="match status" value="1"/>
</dbReference>
<dbReference type="InterPro" id="IPR036291">
    <property type="entry name" value="NAD(P)-bd_dom_sf"/>
</dbReference>
<dbReference type="GeneID" id="5561892"/>
<keyword evidence="5" id="KW-1185">Reference proteome</keyword>
<dbReference type="HOGENOM" id="CLU_812860_0_0_2"/>
<dbReference type="GO" id="GO:0006571">
    <property type="term" value="P:tyrosine biosynthetic process"/>
    <property type="evidence" value="ECO:0007669"/>
    <property type="project" value="InterPro"/>
</dbReference>
<dbReference type="KEGG" id="iho:Igni_0892"/>
<dbReference type="InterPro" id="IPR046826">
    <property type="entry name" value="PDH_N"/>
</dbReference>
<dbReference type="InterPro" id="IPR003099">
    <property type="entry name" value="Prephen_DH"/>
</dbReference>
<dbReference type="Proteomes" id="UP000000262">
    <property type="component" value="Chromosome"/>
</dbReference>
<dbReference type="InterPro" id="IPR050812">
    <property type="entry name" value="Preph/Arog_dehydrog"/>
</dbReference>
<dbReference type="BRENDA" id="1.3.1.13">
    <property type="organism ID" value="11768"/>
</dbReference>
<dbReference type="InterPro" id="IPR046825">
    <property type="entry name" value="PDH_C"/>
</dbReference>
<evidence type="ECO:0000259" key="3">
    <source>
        <dbReference type="PROSITE" id="PS51176"/>
    </source>
</evidence>
<dbReference type="eggNOG" id="arCOG00245">
    <property type="taxonomic scope" value="Archaea"/>
</dbReference>
<organism evidence="4 5">
    <name type="scientific">Ignicoccus hospitalis (strain KIN4/I / DSM 18386 / JCM 14125)</name>
    <dbReference type="NCBI Taxonomy" id="453591"/>
    <lineage>
        <taxon>Archaea</taxon>
        <taxon>Thermoproteota</taxon>
        <taxon>Thermoprotei</taxon>
        <taxon>Desulfurococcales</taxon>
        <taxon>Desulfurococcaceae</taxon>
        <taxon>Ignicoccus</taxon>
    </lineage>
</organism>
<dbReference type="STRING" id="453591.Igni_0892"/>
<dbReference type="SUPFAM" id="SSF51735">
    <property type="entry name" value="NAD(P)-binding Rossmann-fold domains"/>
    <property type="match status" value="1"/>
</dbReference>
<evidence type="ECO:0000313" key="4">
    <source>
        <dbReference type="EMBL" id="ABU82074.1"/>
    </source>
</evidence>
<dbReference type="Pfam" id="PF02153">
    <property type="entry name" value="PDH_N"/>
    <property type="match status" value="1"/>
</dbReference>
<evidence type="ECO:0000259" key="2">
    <source>
        <dbReference type="PROSITE" id="PS51168"/>
    </source>
</evidence>
<dbReference type="RefSeq" id="WP_012123038.1">
    <property type="nucleotide sequence ID" value="NC_009776.1"/>
</dbReference>
<keyword evidence="1" id="KW-0560">Oxidoreductase</keyword>
<feature type="domain" description="Chorismate mutase" evidence="2">
    <location>
        <begin position="3"/>
        <end position="94"/>
    </location>
</feature>
<dbReference type="PANTHER" id="PTHR21363:SF0">
    <property type="entry name" value="PREPHENATE DEHYDROGENASE [NADP(+)]"/>
    <property type="match status" value="1"/>
</dbReference>
<dbReference type="SMART" id="SM00830">
    <property type="entry name" value="CM_2"/>
    <property type="match status" value="1"/>
</dbReference>
<dbReference type="OrthoDB" id="34329at2157"/>
<dbReference type="Gene3D" id="1.20.59.10">
    <property type="entry name" value="Chorismate mutase"/>
    <property type="match status" value="1"/>
</dbReference>
<dbReference type="GO" id="GO:0004106">
    <property type="term" value="F:chorismate mutase activity"/>
    <property type="evidence" value="ECO:0007669"/>
    <property type="project" value="InterPro"/>
</dbReference>
<dbReference type="GO" id="GO:0008977">
    <property type="term" value="F:prephenate dehydrogenase (NAD+) activity"/>
    <property type="evidence" value="ECO:0007669"/>
    <property type="project" value="InterPro"/>
</dbReference>
<dbReference type="Pfam" id="PF01817">
    <property type="entry name" value="CM_2"/>
    <property type="match status" value="1"/>
</dbReference>
<dbReference type="PhylomeDB" id="A8AAX2"/>
<dbReference type="Gene3D" id="1.10.3660.10">
    <property type="entry name" value="6-phosphogluconate dehydrogenase C-terminal like domain"/>
    <property type="match status" value="1"/>
</dbReference>
<evidence type="ECO:0000256" key="1">
    <source>
        <dbReference type="ARBA" id="ARBA00023002"/>
    </source>
</evidence>